<sequence length="375" mass="42070">SQTAKRARTLHDYSSNTADSPSTSAATSDVVTSSPLGFTDNNCKNVDENNVENSDDDDVVIDETHSTPRPKAFDLSKVKMEEKTSDDAPGLYMECNDQVETENTGKEAVEASTSTGQTSITTQTERLIVKAEEDEQGEIKKEEIENDARRMEPSTAEVGSGTEIKSPMEVEKCTSVETSRLEEISKENKISFEQHAKSDVENQEGMASTSKSPSFSDIVIDLMPAHEAQKQQDNLLDLLEATAQERDELKEQVQQKEFKLLELTIKKDCSHQSIQTDQSEEQRYKTLYLQATQSNKELTQERDELKVKLQELLQIKAEKEAQDKVCRDRSKAELEGHSSAATACENVDDETALQVDFLLREIDNRNTECQELRSK</sequence>
<dbReference type="AlphaFoldDB" id="A0ABD0QF00"/>
<feature type="region of interest" description="Disordered" evidence="2">
    <location>
        <begin position="1"/>
        <end position="213"/>
    </location>
</feature>
<dbReference type="Proteomes" id="UP001529510">
    <property type="component" value="Unassembled WGS sequence"/>
</dbReference>
<accession>A0ABD0QF00</accession>
<evidence type="ECO:0000313" key="4">
    <source>
        <dbReference type="Proteomes" id="UP001529510"/>
    </source>
</evidence>
<keyword evidence="4" id="KW-1185">Reference proteome</keyword>
<feature type="non-terminal residue" evidence="3">
    <location>
        <position position="375"/>
    </location>
</feature>
<feature type="compositionally biased region" description="Low complexity" evidence="2">
    <location>
        <begin position="112"/>
        <end position="124"/>
    </location>
</feature>
<feature type="compositionally biased region" description="Low complexity" evidence="2">
    <location>
        <begin position="14"/>
        <end position="35"/>
    </location>
</feature>
<feature type="compositionally biased region" description="Basic and acidic residues" evidence="2">
    <location>
        <begin position="62"/>
        <end position="86"/>
    </location>
</feature>
<evidence type="ECO:0000313" key="3">
    <source>
        <dbReference type="EMBL" id="KAL0184467.1"/>
    </source>
</evidence>
<organism evidence="3 4">
    <name type="scientific">Cirrhinus mrigala</name>
    <name type="common">Mrigala</name>
    <dbReference type="NCBI Taxonomy" id="683832"/>
    <lineage>
        <taxon>Eukaryota</taxon>
        <taxon>Metazoa</taxon>
        <taxon>Chordata</taxon>
        <taxon>Craniata</taxon>
        <taxon>Vertebrata</taxon>
        <taxon>Euteleostomi</taxon>
        <taxon>Actinopterygii</taxon>
        <taxon>Neopterygii</taxon>
        <taxon>Teleostei</taxon>
        <taxon>Ostariophysi</taxon>
        <taxon>Cypriniformes</taxon>
        <taxon>Cyprinidae</taxon>
        <taxon>Labeoninae</taxon>
        <taxon>Labeonini</taxon>
        <taxon>Cirrhinus</taxon>
    </lineage>
</organism>
<keyword evidence="1" id="KW-0175">Coiled coil</keyword>
<name>A0ABD0QF00_CIRMR</name>
<evidence type="ECO:0000256" key="1">
    <source>
        <dbReference type="SAM" id="Coils"/>
    </source>
</evidence>
<evidence type="ECO:0000256" key="2">
    <source>
        <dbReference type="SAM" id="MobiDB-lite"/>
    </source>
</evidence>
<protein>
    <submittedName>
        <fullName evidence="3">Uncharacterized protein</fullName>
    </submittedName>
</protein>
<feature type="compositionally biased region" description="Acidic residues" evidence="2">
    <location>
        <begin position="49"/>
        <end position="61"/>
    </location>
</feature>
<proteinExistence type="predicted"/>
<feature type="coiled-coil region" evidence="1">
    <location>
        <begin position="225"/>
        <end position="322"/>
    </location>
</feature>
<reference evidence="3 4" key="1">
    <citation type="submission" date="2024-05" db="EMBL/GenBank/DDBJ databases">
        <title>Genome sequencing and assembly of Indian major carp, Cirrhinus mrigala (Hamilton, 1822).</title>
        <authorList>
            <person name="Mohindra V."/>
            <person name="Chowdhury L.M."/>
            <person name="Lal K."/>
            <person name="Jena J.K."/>
        </authorList>
    </citation>
    <scope>NUCLEOTIDE SEQUENCE [LARGE SCALE GENOMIC DNA]</scope>
    <source>
        <strain evidence="3">CM1030</strain>
        <tissue evidence="3">Blood</tissue>
    </source>
</reference>
<feature type="compositionally biased region" description="Basic and acidic residues" evidence="2">
    <location>
        <begin position="166"/>
        <end position="200"/>
    </location>
</feature>
<gene>
    <name evidence="3" type="ORF">M9458_020163</name>
</gene>
<dbReference type="EMBL" id="JAMKFB020000009">
    <property type="protein sequence ID" value="KAL0184467.1"/>
    <property type="molecule type" value="Genomic_DNA"/>
</dbReference>
<feature type="compositionally biased region" description="Basic and acidic residues" evidence="2">
    <location>
        <begin position="127"/>
        <end position="152"/>
    </location>
</feature>
<comment type="caution">
    <text evidence="3">The sequence shown here is derived from an EMBL/GenBank/DDBJ whole genome shotgun (WGS) entry which is preliminary data.</text>
</comment>
<feature type="non-terminal residue" evidence="3">
    <location>
        <position position="1"/>
    </location>
</feature>